<sequence length="150" mass="16398">MSSELDDLYQEVILDHGRKPRNFRVIPDADRQAEGLNPLCGDHFKLYVKLDGERIQDIAFEGSGCAISKASASLMTSAVKGHTVAEAEQLFSRFHTLVTEGPDKVPASELGKLAALSGVCEFPTRVKCASLVWHTLRNALATQQKVVTTE</sequence>
<dbReference type="GO" id="GO:0016226">
    <property type="term" value="P:iron-sulfur cluster assembly"/>
    <property type="evidence" value="ECO:0007669"/>
    <property type="project" value="InterPro"/>
</dbReference>
<dbReference type="CDD" id="cd06664">
    <property type="entry name" value="IscU_like"/>
    <property type="match status" value="1"/>
</dbReference>
<comment type="similarity">
    <text evidence="1">Belongs to the NifU family.</text>
</comment>
<dbReference type="AlphaFoldDB" id="A0A7I9VGG2"/>
<dbReference type="FunFam" id="3.90.1010.10:FF:000002">
    <property type="entry name" value="Iron-sulfur cluster assembly scaffold protein NifU"/>
    <property type="match status" value="1"/>
</dbReference>
<organism evidence="3 4">
    <name type="scientific">Anaeromyxobacter diazotrophicus</name>
    <dbReference type="NCBI Taxonomy" id="2590199"/>
    <lineage>
        <taxon>Bacteria</taxon>
        <taxon>Pseudomonadati</taxon>
        <taxon>Myxococcota</taxon>
        <taxon>Myxococcia</taxon>
        <taxon>Myxococcales</taxon>
        <taxon>Cystobacterineae</taxon>
        <taxon>Anaeromyxobacteraceae</taxon>
        <taxon>Anaeromyxobacter</taxon>
    </lineage>
</organism>
<dbReference type="PANTHER" id="PTHR10093">
    <property type="entry name" value="IRON-SULFUR CLUSTER ASSEMBLY ENZYME NIFU HOMOLOG"/>
    <property type="match status" value="1"/>
</dbReference>
<proteinExistence type="inferred from homology"/>
<accession>A0A7I9VGG2</accession>
<dbReference type="Pfam" id="PF01592">
    <property type="entry name" value="NifU_N"/>
    <property type="match status" value="1"/>
</dbReference>
<gene>
    <name evidence="3" type="ORF">AMYX_00800</name>
</gene>
<dbReference type="GO" id="GO:0051536">
    <property type="term" value="F:iron-sulfur cluster binding"/>
    <property type="evidence" value="ECO:0007669"/>
    <property type="project" value="InterPro"/>
</dbReference>
<keyword evidence="4" id="KW-1185">Reference proteome</keyword>
<dbReference type="SUPFAM" id="SSF82649">
    <property type="entry name" value="SufE/NifU"/>
    <property type="match status" value="1"/>
</dbReference>
<protein>
    <submittedName>
        <fullName evidence="3">Iron-sulfur cluster assembly scaffold protein</fullName>
    </submittedName>
</protein>
<comment type="caution">
    <text evidence="3">The sequence shown here is derived from an EMBL/GenBank/DDBJ whole genome shotgun (WGS) entry which is preliminary data.</text>
</comment>
<dbReference type="Proteomes" id="UP000503640">
    <property type="component" value="Unassembled WGS sequence"/>
</dbReference>
<dbReference type="GO" id="GO:0005506">
    <property type="term" value="F:iron ion binding"/>
    <property type="evidence" value="ECO:0007669"/>
    <property type="project" value="InterPro"/>
</dbReference>
<dbReference type="InterPro" id="IPR002871">
    <property type="entry name" value="NIF_FeS_clus_asmbl_NifU_N"/>
</dbReference>
<feature type="domain" description="NIF system FeS cluster assembly NifU N-terminal" evidence="2">
    <location>
        <begin position="9"/>
        <end position="128"/>
    </location>
</feature>
<dbReference type="RefSeq" id="WP_176062148.1">
    <property type="nucleotide sequence ID" value="NZ_BJTG01000001.1"/>
</dbReference>
<dbReference type="Gene3D" id="3.90.1010.10">
    <property type="match status" value="1"/>
</dbReference>
<dbReference type="NCBIfam" id="TIGR01994">
    <property type="entry name" value="SUF_scaf_2"/>
    <property type="match status" value="1"/>
</dbReference>
<reference evidence="4" key="1">
    <citation type="journal article" date="2020" name="Appl. Environ. Microbiol.">
        <title>Diazotrophic Anaeromyxobacter Isolates from Soils.</title>
        <authorList>
            <person name="Masuda Y."/>
            <person name="Yamanaka H."/>
            <person name="Xu Z.X."/>
            <person name="Shiratori Y."/>
            <person name="Aono T."/>
            <person name="Amachi S."/>
            <person name="Senoo K."/>
            <person name="Itoh H."/>
        </authorList>
    </citation>
    <scope>NUCLEOTIDE SEQUENCE [LARGE SCALE GENOMIC DNA]</scope>
    <source>
        <strain evidence="4">R267</strain>
    </source>
</reference>
<name>A0A7I9VGG2_9BACT</name>
<evidence type="ECO:0000259" key="2">
    <source>
        <dbReference type="Pfam" id="PF01592"/>
    </source>
</evidence>
<dbReference type="EMBL" id="BJTG01000001">
    <property type="protein sequence ID" value="GEJ55339.1"/>
    <property type="molecule type" value="Genomic_DNA"/>
</dbReference>
<evidence type="ECO:0000313" key="3">
    <source>
        <dbReference type="EMBL" id="GEJ55339.1"/>
    </source>
</evidence>
<evidence type="ECO:0000256" key="1">
    <source>
        <dbReference type="ARBA" id="ARBA00006420"/>
    </source>
</evidence>
<evidence type="ECO:0000313" key="4">
    <source>
        <dbReference type="Proteomes" id="UP000503640"/>
    </source>
</evidence>